<feature type="region of interest" description="Disordered" evidence="1">
    <location>
        <begin position="246"/>
        <end position="285"/>
    </location>
</feature>
<keyword evidence="3" id="KW-1185">Reference proteome</keyword>
<comment type="caution">
    <text evidence="2">The sequence shown here is derived from an EMBL/GenBank/DDBJ whole genome shotgun (WGS) entry which is preliminary data.</text>
</comment>
<feature type="compositionally biased region" description="Polar residues" evidence="1">
    <location>
        <begin position="256"/>
        <end position="268"/>
    </location>
</feature>
<evidence type="ECO:0000313" key="3">
    <source>
        <dbReference type="Proteomes" id="UP001305779"/>
    </source>
</evidence>
<feature type="compositionally biased region" description="Acidic residues" evidence="1">
    <location>
        <begin position="105"/>
        <end position="116"/>
    </location>
</feature>
<reference evidence="2 3" key="1">
    <citation type="journal article" date="2023" name="G3 (Bethesda)">
        <title>A chromosome-level genome assembly of Zasmidium syzygii isolated from banana leaves.</title>
        <authorList>
            <person name="van Westerhoven A.C."/>
            <person name="Mehrabi R."/>
            <person name="Talebi R."/>
            <person name="Steentjes M.B.F."/>
            <person name="Corcolon B."/>
            <person name="Chong P.A."/>
            <person name="Kema G.H.J."/>
            <person name="Seidl M.F."/>
        </authorList>
    </citation>
    <scope>NUCLEOTIDE SEQUENCE [LARGE SCALE GENOMIC DNA]</scope>
    <source>
        <strain evidence="2 3">P124</strain>
    </source>
</reference>
<sequence>MADPPPPSPAPLARTSRRGSWARAFDRVRAAMKRRSSSNRMLPTVEQHDRPSQEPAATAPEPINTISQTPAVEDETANAEPEPTMAPVLPTNEAPIIDVDADIDVDDDPAEDEEDTPIPTFSSRTAMADEKARDLFAKYNMRYDPRGKQRQQEPPNKIRRVEKPVRLRVHWTCHECRLQFGLEKVCASCGHRRCRECIRHPPKRAREPLQFNEAPVHDEALVHEAVEEPAMGGEEQATTDPDLLSYREEPAAPPRSNENASPNGTPRTSAPVATAGEPLSSPQLEIDDDAEIDYANLRSTQYTIYTRPRAAIHSVLHPPTKTTRRTCHECTATLRRNGNGSQDCPNCGHVKCDLCTPATESQLQEPGPSNQQPEEEVPMYRAVKRVYRKTRQRVRYRCENCNTHFVDSDRCTECGHERCQACHREP</sequence>
<protein>
    <submittedName>
        <fullName evidence="2">Uncharacterized protein</fullName>
    </submittedName>
</protein>
<feature type="compositionally biased region" description="Pro residues" evidence="1">
    <location>
        <begin position="1"/>
        <end position="10"/>
    </location>
</feature>
<name>A0ABR0E0I6_ZASCE</name>
<accession>A0ABR0E0I6</accession>
<feature type="region of interest" description="Disordered" evidence="1">
    <location>
        <begin position="105"/>
        <end position="126"/>
    </location>
</feature>
<feature type="region of interest" description="Disordered" evidence="1">
    <location>
        <begin position="1"/>
        <end position="89"/>
    </location>
</feature>
<evidence type="ECO:0000256" key="1">
    <source>
        <dbReference type="SAM" id="MobiDB-lite"/>
    </source>
</evidence>
<organism evidence="2 3">
    <name type="scientific">Zasmidium cellare</name>
    <name type="common">Wine cellar mold</name>
    <name type="synonym">Racodium cellare</name>
    <dbReference type="NCBI Taxonomy" id="395010"/>
    <lineage>
        <taxon>Eukaryota</taxon>
        <taxon>Fungi</taxon>
        <taxon>Dikarya</taxon>
        <taxon>Ascomycota</taxon>
        <taxon>Pezizomycotina</taxon>
        <taxon>Dothideomycetes</taxon>
        <taxon>Dothideomycetidae</taxon>
        <taxon>Mycosphaerellales</taxon>
        <taxon>Mycosphaerellaceae</taxon>
        <taxon>Zasmidium</taxon>
    </lineage>
</organism>
<dbReference type="EMBL" id="JAXOVC010000013">
    <property type="protein sequence ID" value="KAK4494738.1"/>
    <property type="molecule type" value="Genomic_DNA"/>
</dbReference>
<evidence type="ECO:0000313" key="2">
    <source>
        <dbReference type="EMBL" id="KAK4494738.1"/>
    </source>
</evidence>
<proteinExistence type="predicted"/>
<dbReference type="Proteomes" id="UP001305779">
    <property type="component" value="Unassembled WGS sequence"/>
</dbReference>
<gene>
    <name evidence="2" type="ORF">PRZ48_014094</name>
</gene>